<sequence>MSRRHTIIEILKLMNWRRGINGGKMKRPLCNHYLFPLEYYNIVRKIHTVLELDSARIHKQIDPFDISQLNSSDYLNGLKSVKISRLSRYYVTNRAYSACERYNGRIQFGRRKEELKEKIKFGW</sequence>
<evidence type="ECO:0000313" key="1">
    <source>
        <dbReference type="EMBL" id="KAK7791731.1"/>
    </source>
</evidence>
<gene>
    <name evidence="1" type="ORF">R5R35_004513</name>
</gene>
<proteinExistence type="predicted"/>
<organism evidence="1 2">
    <name type="scientific">Gryllus longicercus</name>
    <dbReference type="NCBI Taxonomy" id="2509291"/>
    <lineage>
        <taxon>Eukaryota</taxon>
        <taxon>Metazoa</taxon>
        <taxon>Ecdysozoa</taxon>
        <taxon>Arthropoda</taxon>
        <taxon>Hexapoda</taxon>
        <taxon>Insecta</taxon>
        <taxon>Pterygota</taxon>
        <taxon>Neoptera</taxon>
        <taxon>Polyneoptera</taxon>
        <taxon>Orthoptera</taxon>
        <taxon>Ensifera</taxon>
        <taxon>Gryllidea</taxon>
        <taxon>Grylloidea</taxon>
        <taxon>Gryllidae</taxon>
        <taxon>Gryllinae</taxon>
        <taxon>Gryllus</taxon>
    </lineage>
</organism>
<keyword evidence="2" id="KW-1185">Reference proteome</keyword>
<reference evidence="1 2" key="1">
    <citation type="submission" date="2024-03" db="EMBL/GenBank/DDBJ databases">
        <title>The genome assembly and annotation of the cricket Gryllus longicercus Weissman &amp; Gray.</title>
        <authorList>
            <person name="Szrajer S."/>
            <person name="Gray D."/>
            <person name="Ylla G."/>
        </authorList>
    </citation>
    <scope>NUCLEOTIDE SEQUENCE [LARGE SCALE GENOMIC DNA]</scope>
    <source>
        <strain evidence="1">DAG 2021-001</strain>
        <tissue evidence="1">Whole body minus gut</tissue>
    </source>
</reference>
<accession>A0AAN9V9C1</accession>
<comment type="caution">
    <text evidence="1">The sequence shown here is derived from an EMBL/GenBank/DDBJ whole genome shotgun (WGS) entry which is preliminary data.</text>
</comment>
<dbReference type="Proteomes" id="UP001378592">
    <property type="component" value="Unassembled WGS sequence"/>
</dbReference>
<dbReference type="AlphaFoldDB" id="A0AAN9V9C1"/>
<dbReference type="EMBL" id="JAZDUA010000506">
    <property type="protein sequence ID" value="KAK7791731.1"/>
    <property type="molecule type" value="Genomic_DNA"/>
</dbReference>
<protein>
    <submittedName>
        <fullName evidence="1">Uncharacterized protein</fullName>
    </submittedName>
</protein>
<evidence type="ECO:0000313" key="2">
    <source>
        <dbReference type="Proteomes" id="UP001378592"/>
    </source>
</evidence>
<name>A0AAN9V9C1_9ORTH</name>